<evidence type="ECO:0000313" key="2">
    <source>
        <dbReference type="EMBL" id="AGW12987.1"/>
    </source>
</evidence>
<organism evidence="2 3">
    <name type="scientific">Megalodesulfovibrio gigas (strain ATCC 19364 / DSM 1382 / NCIMB 9332 / VKM B-1759)</name>
    <name type="common">Desulfovibrio gigas</name>
    <dbReference type="NCBI Taxonomy" id="1121448"/>
    <lineage>
        <taxon>Bacteria</taxon>
        <taxon>Pseudomonadati</taxon>
        <taxon>Thermodesulfobacteriota</taxon>
        <taxon>Desulfovibrionia</taxon>
        <taxon>Desulfovibrionales</taxon>
        <taxon>Desulfovibrionaceae</taxon>
        <taxon>Megalodesulfovibrio</taxon>
    </lineage>
</organism>
<dbReference type="PROSITE" id="PS50206">
    <property type="entry name" value="RHODANESE_3"/>
    <property type="match status" value="1"/>
</dbReference>
<dbReference type="InterPro" id="IPR036873">
    <property type="entry name" value="Rhodanese-like_dom_sf"/>
</dbReference>
<gene>
    <name evidence="2" type="ORF">DGI_1120</name>
</gene>
<dbReference type="InterPro" id="IPR001307">
    <property type="entry name" value="Thiosulphate_STrfase_CS"/>
</dbReference>
<dbReference type="CDD" id="cd00158">
    <property type="entry name" value="RHOD"/>
    <property type="match status" value="1"/>
</dbReference>
<dbReference type="GO" id="GO:0004792">
    <property type="term" value="F:thiosulfate-cyanide sulfurtransferase activity"/>
    <property type="evidence" value="ECO:0007669"/>
    <property type="project" value="InterPro"/>
</dbReference>
<protein>
    <recommendedName>
        <fullName evidence="1">Rhodanese domain-containing protein</fullName>
    </recommendedName>
</protein>
<dbReference type="SMART" id="SM00450">
    <property type="entry name" value="RHOD"/>
    <property type="match status" value="1"/>
</dbReference>
<accession>T2GAP7</accession>
<feature type="domain" description="Rhodanese" evidence="1">
    <location>
        <begin position="57"/>
        <end position="121"/>
    </location>
</feature>
<dbReference type="AlphaFoldDB" id="T2GAP7"/>
<dbReference type="HOGENOM" id="CLU_1861954_0_0_7"/>
<dbReference type="STRING" id="1121448.DGI_1120"/>
<dbReference type="PROSITE" id="PS00380">
    <property type="entry name" value="RHODANESE_1"/>
    <property type="match status" value="1"/>
</dbReference>
<dbReference type="PATRIC" id="fig|1121448.10.peg.1120"/>
<reference evidence="2 3" key="1">
    <citation type="journal article" date="2013" name="J. Bacteriol.">
        <title>Roles of HynAB and Ech, the only two hydrogenases found in the model sulfate reducer Desulfovibrio gigas.</title>
        <authorList>
            <person name="Morais-Silva F.O."/>
            <person name="Santos C.I."/>
            <person name="Rodrigues R."/>
            <person name="Pereira I.A."/>
            <person name="Rodrigues-Pousada C."/>
        </authorList>
    </citation>
    <scope>NUCLEOTIDE SEQUENCE [LARGE SCALE GENOMIC DNA]</scope>
    <source>
        <strain evidence="3">ATCC 19364 / DSM 1382 / NCIMB 9332 / VKM B-1759</strain>
    </source>
</reference>
<sequence length="137" mass="15047">MRAGRRVLLMLLMLVLIPAMVTVLGPVSLHAQATQGAQDTQDGGPLSPEAARQFLQEHPGVFLIDLRTDREFSLGHLPGAVNIPARELEPRAQEVPAGRPVLVYCGLGFRSATSQRQLRHLRPDVGPVYYITGRPMF</sequence>
<dbReference type="Pfam" id="PF00581">
    <property type="entry name" value="Rhodanese"/>
    <property type="match status" value="1"/>
</dbReference>
<dbReference type="PANTHER" id="PTHR43031">
    <property type="entry name" value="FAD-DEPENDENT OXIDOREDUCTASE"/>
    <property type="match status" value="1"/>
</dbReference>
<dbReference type="InterPro" id="IPR001763">
    <property type="entry name" value="Rhodanese-like_dom"/>
</dbReference>
<dbReference type="SUPFAM" id="SSF52821">
    <property type="entry name" value="Rhodanese/Cell cycle control phosphatase"/>
    <property type="match status" value="1"/>
</dbReference>
<dbReference type="Gene3D" id="3.40.250.10">
    <property type="entry name" value="Rhodanese-like domain"/>
    <property type="match status" value="1"/>
</dbReference>
<dbReference type="Proteomes" id="UP000016587">
    <property type="component" value="Chromosome"/>
</dbReference>
<name>T2GAP7_MEGG1</name>
<dbReference type="eggNOG" id="COG0607">
    <property type="taxonomic scope" value="Bacteria"/>
</dbReference>
<dbReference type="EMBL" id="CP006585">
    <property type="protein sequence ID" value="AGW12987.1"/>
    <property type="molecule type" value="Genomic_DNA"/>
</dbReference>
<dbReference type="PANTHER" id="PTHR43031:SF1">
    <property type="entry name" value="PYRIDINE NUCLEOTIDE-DISULPHIDE OXIDOREDUCTASE"/>
    <property type="match status" value="1"/>
</dbReference>
<evidence type="ECO:0000313" key="3">
    <source>
        <dbReference type="Proteomes" id="UP000016587"/>
    </source>
</evidence>
<dbReference type="InterPro" id="IPR050229">
    <property type="entry name" value="GlpE_sulfurtransferase"/>
</dbReference>
<dbReference type="KEGG" id="dgg:DGI_1120"/>
<evidence type="ECO:0000259" key="1">
    <source>
        <dbReference type="PROSITE" id="PS50206"/>
    </source>
</evidence>
<keyword evidence="3" id="KW-1185">Reference proteome</keyword>
<reference evidence="3" key="2">
    <citation type="submission" date="2013-07" db="EMBL/GenBank/DDBJ databases">
        <authorList>
            <person name="Morais-Silva F.O."/>
            <person name="Rezende A.M."/>
            <person name="Pimentel C."/>
            <person name="Resende D.M."/>
            <person name="Santos C.I."/>
            <person name="Clemente C."/>
            <person name="de Oliveira L.M."/>
            <person name="da Silva S.M."/>
            <person name="Costa D.A."/>
            <person name="Varela-Raposo A."/>
            <person name="Horacio E.C.A."/>
            <person name="Matos M."/>
            <person name="Flores O."/>
            <person name="Ruiz J.C."/>
            <person name="Rodrigues-Pousada C."/>
        </authorList>
    </citation>
    <scope>NUCLEOTIDE SEQUENCE [LARGE SCALE GENOMIC DNA]</scope>
    <source>
        <strain evidence="3">ATCC 19364 / DSM 1382 / NCIMB 9332 / VKM B-1759</strain>
    </source>
</reference>
<proteinExistence type="predicted"/>